<dbReference type="InterPro" id="IPR041489">
    <property type="entry name" value="PDZ_6"/>
</dbReference>
<dbReference type="InterPro" id="IPR036034">
    <property type="entry name" value="PDZ_sf"/>
</dbReference>
<dbReference type="CDD" id="cd07560">
    <property type="entry name" value="Peptidase_S41_CPP"/>
    <property type="match status" value="1"/>
</dbReference>
<evidence type="ECO:0000256" key="3">
    <source>
        <dbReference type="ARBA" id="ARBA00022801"/>
    </source>
</evidence>
<evidence type="ECO:0000256" key="5">
    <source>
        <dbReference type="RuleBase" id="RU004404"/>
    </source>
</evidence>
<comment type="caution">
    <text evidence="7">The sequence shown here is derived from an EMBL/GenBank/DDBJ whole genome shotgun (WGS) entry which is preliminary data.</text>
</comment>
<dbReference type="InterPro" id="IPR055210">
    <property type="entry name" value="CtpA/B_N"/>
</dbReference>
<organism evidence="7 8">
    <name type="scientific">Candidatus Sungiibacteriota bacterium</name>
    <dbReference type="NCBI Taxonomy" id="2750080"/>
    <lineage>
        <taxon>Bacteria</taxon>
        <taxon>Candidatus Sungiibacteriota</taxon>
    </lineage>
</organism>
<dbReference type="Pfam" id="PF03572">
    <property type="entry name" value="Peptidase_S41"/>
    <property type="match status" value="1"/>
</dbReference>
<evidence type="ECO:0000256" key="1">
    <source>
        <dbReference type="ARBA" id="ARBA00009179"/>
    </source>
</evidence>
<dbReference type="AlphaFoldDB" id="A0A9D6LNW3"/>
<evidence type="ECO:0000259" key="6">
    <source>
        <dbReference type="PROSITE" id="PS50106"/>
    </source>
</evidence>
<sequence length="403" mass="43328">MEPRNFHKFLIVGVSLLVVGASFVLGIGVGYANRPAVEKVTDVFNKETAKPASVDFNPFWDVWQRIKANYVDKGTIDQPKLVQGAISGMVKALGDPYTIYLPPEEAKQFSQDIKGSFGGIGAELGLLKGIITVIAPLKNSPAEHAGIKAGDSILRIDGKDTNDLTVDGAVHLIRGEKGTQVKLLIYRPSFSQPKEISITRDTIVVPNITTKNLGNGIFYVQLSEFTETSPDDFRRAVNEFQSSGDSKIILDLRNNPGGYLSAAVEIASYFVPTGDVVVTEKYGNGQPSDVYRSRGYRILQTTPVAVLVNQGSASASEILAGALHDNRAAKLIGEKTFGKGSVQELQNLDGGASLKVTIAKWYTPSDHSINGTGLLPDITVEATTTPVVLTQDPVVQKGIETLK</sequence>
<gene>
    <name evidence="7" type="ORF">HY220_03600</name>
</gene>
<protein>
    <submittedName>
        <fullName evidence="7">S41 family peptidase</fullName>
    </submittedName>
</protein>
<dbReference type="SUPFAM" id="SSF52096">
    <property type="entry name" value="ClpP/crotonase"/>
    <property type="match status" value="1"/>
</dbReference>
<dbReference type="PROSITE" id="PS50106">
    <property type="entry name" value="PDZ"/>
    <property type="match status" value="1"/>
</dbReference>
<name>A0A9D6LNW3_9BACT</name>
<keyword evidence="2 5" id="KW-0645">Protease</keyword>
<dbReference type="InterPro" id="IPR001478">
    <property type="entry name" value="PDZ"/>
</dbReference>
<evidence type="ECO:0000313" key="7">
    <source>
        <dbReference type="EMBL" id="MBI3627795.1"/>
    </source>
</evidence>
<reference evidence="7" key="1">
    <citation type="submission" date="2020-07" db="EMBL/GenBank/DDBJ databases">
        <title>Huge and variable diversity of episymbiotic CPR bacteria and DPANN archaea in groundwater ecosystems.</title>
        <authorList>
            <person name="He C.Y."/>
            <person name="Keren R."/>
            <person name="Whittaker M."/>
            <person name="Farag I.F."/>
            <person name="Doudna J."/>
            <person name="Cate J.H.D."/>
            <person name="Banfield J.F."/>
        </authorList>
    </citation>
    <scope>NUCLEOTIDE SEQUENCE</scope>
    <source>
        <strain evidence="7">NC_groundwater_972_Pr1_S-0.2um_49_27</strain>
    </source>
</reference>
<keyword evidence="4 5" id="KW-0720">Serine protease</keyword>
<dbReference type="Gene3D" id="3.90.226.10">
    <property type="entry name" value="2-enoyl-CoA Hydratase, Chain A, domain 1"/>
    <property type="match status" value="1"/>
</dbReference>
<dbReference type="InterPro" id="IPR029045">
    <property type="entry name" value="ClpP/crotonase-like_dom_sf"/>
</dbReference>
<dbReference type="Pfam" id="PF22694">
    <property type="entry name" value="CtpB_N-like"/>
    <property type="match status" value="1"/>
</dbReference>
<dbReference type="SMART" id="SM00245">
    <property type="entry name" value="TSPc"/>
    <property type="match status" value="1"/>
</dbReference>
<dbReference type="CDD" id="cd06782">
    <property type="entry name" value="cpPDZ_CPP-like"/>
    <property type="match status" value="1"/>
</dbReference>
<dbReference type="GO" id="GO:0007165">
    <property type="term" value="P:signal transduction"/>
    <property type="evidence" value="ECO:0007669"/>
    <property type="project" value="TreeGrafter"/>
</dbReference>
<dbReference type="Proteomes" id="UP000808388">
    <property type="component" value="Unassembled WGS sequence"/>
</dbReference>
<keyword evidence="3 5" id="KW-0378">Hydrolase</keyword>
<dbReference type="Gene3D" id="3.30.750.44">
    <property type="match status" value="1"/>
</dbReference>
<dbReference type="EMBL" id="JACQCQ010000013">
    <property type="protein sequence ID" value="MBI3627795.1"/>
    <property type="molecule type" value="Genomic_DNA"/>
</dbReference>
<dbReference type="GO" id="GO:0008236">
    <property type="term" value="F:serine-type peptidase activity"/>
    <property type="evidence" value="ECO:0007669"/>
    <property type="project" value="UniProtKB-KW"/>
</dbReference>
<dbReference type="InterPro" id="IPR004447">
    <property type="entry name" value="Peptidase_S41A"/>
</dbReference>
<evidence type="ECO:0000256" key="4">
    <source>
        <dbReference type="ARBA" id="ARBA00022825"/>
    </source>
</evidence>
<accession>A0A9D6LNW3</accession>
<feature type="domain" description="PDZ" evidence="6">
    <location>
        <begin position="106"/>
        <end position="174"/>
    </location>
</feature>
<dbReference type="Gene3D" id="2.30.42.10">
    <property type="match status" value="1"/>
</dbReference>
<dbReference type="InterPro" id="IPR005151">
    <property type="entry name" value="Tail-specific_protease"/>
</dbReference>
<dbReference type="SMART" id="SM00228">
    <property type="entry name" value="PDZ"/>
    <property type="match status" value="1"/>
</dbReference>
<dbReference type="GO" id="GO:0030288">
    <property type="term" value="C:outer membrane-bounded periplasmic space"/>
    <property type="evidence" value="ECO:0007669"/>
    <property type="project" value="TreeGrafter"/>
</dbReference>
<evidence type="ECO:0000256" key="2">
    <source>
        <dbReference type="ARBA" id="ARBA00022670"/>
    </source>
</evidence>
<proteinExistence type="inferred from homology"/>
<dbReference type="PANTHER" id="PTHR32060">
    <property type="entry name" value="TAIL-SPECIFIC PROTEASE"/>
    <property type="match status" value="1"/>
</dbReference>
<dbReference type="PANTHER" id="PTHR32060:SF30">
    <property type="entry name" value="CARBOXY-TERMINAL PROCESSING PROTEASE CTPA"/>
    <property type="match status" value="1"/>
</dbReference>
<dbReference type="GO" id="GO:0006508">
    <property type="term" value="P:proteolysis"/>
    <property type="evidence" value="ECO:0007669"/>
    <property type="project" value="UniProtKB-KW"/>
</dbReference>
<evidence type="ECO:0000313" key="8">
    <source>
        <dbReference type="Proteomes" id="UP000808388"/>
    </source>
</evidence>
<comment type="similarity">
    <text evidence="1 5">Belongs to the peptidase S41A family.</text>
</comment>
<dbReference type="GO" id="GO:0004175">
    <property type="term" value="F:endopeptidase activity"/>
    <property type="evidence" value="ECO:0007669"/>
    <property type="project" value="TreeGrafter"/>
</dbReference>
<dbReference type="Pfam" id="PF17820">
    <property type="entry name" value="PDZ_6"/>
    <property type="match status" value="1"/>
</dbReference>
<dbReference type="FunFam" id="2.30.42.10:FF:000063">
    <property type="entry name" value="Peptidase, S41 family"/>
    <property type="match status" value="1"/>
</dbReference>
<dbReference type="NCBIfam" id="TIGR00225">
    <property type="entry name" value="prc"/>
    <property type="match status" value="1"/>
</dbReference>
<dbReference type="SUPFAM" id="SSF50156">
    <property type="entry name" value="PDZ domain-like"/>
    <property type="match status" value="1"/>
</dbReference>